<evidence type="ECO:0000313" key="2">
    <source>
        <dbReference type="EMBL" id="QBY54283.1"/>
    </source>
</evidence>
<dbReference type="Proteomes" id="UP000295294">
    <property type="component" value="Chromosome 2"/>
</dbReference>
<sequence length="140" mass="14875">MKKLLTALPLALLAACASQPSTGPASETTNAAASAATADSSGWQALRAKYMDCVKEKADDNLSSKGQSKDVANAALAACQSDLNAMHDSFRSYLDGQMSSAHGKNSARQAAARVTADTRDKARNYLVRYVENQRYASRVN</sequence>
<dbReference type="AlphaFoldDB" id="A0A4P7LL51"/>
<proteinExistence type="predicted"/>
<feature type="signal peptide" evidence="1">
    <location>
        <begin position="1"/>
        <end position="25"/>
    </location>
</feature>
<keyword evidence="1" id="KW-0732">Signal</keyword>
<dbReference type="RefSeq" id="WP_135705932.1">
    <property type="nucleotide sequence ID" value="NZ_CP038635.1"/>
</dbReference>
<feature type="chain" id="PRO_5020901267" description="Lipoprotein" evidence="1">
    <location>
        <begin position="26"/>
        <end position="140"/>
    </location>
</feature>
<reference evidence="2 3" key="1">
    <citation type="submission" date="2019-03" db="EMBL/GenBank/DDBJ databases">
        <title>Efficiently degradation of phenoxyalkanoic acid herbicides by Cupriavidus oxalaticus strain X32.</title>
        <authorList>
            <person name="Sheng X."/>
        </authorList>
    </citation>
    <scope>NUCLEOTIDE SEQUENCE [LARGE SCALE GENOMIC DNA]</scope>
    <source>
        <strain evidence="2 3">X32</strain>
    </source>
</reference>
<dbReference type="PROSITE" id="PS51257">
    <property type="entry name" value="PROKAR_LIPOPROTEIN"/>
    <property type="match status" value="1"/>
</dbReference>
<evidence type="ECO:0000256" key="1">
    <source>
        <dbReference type="SAM" id="SignalP"/>
    </source>
</evidence>
<dbReference type="OrthoDB" id="8926338at2"/>
<dbReference type="KEGG" id="cox:E0W60_25010"/>
<name>A0A4P7LL51_9BURK</name>
<evidence type="ECO:0000313" key="3">
    <source>
        <dbReference type="Proteomes" id="UP000295294"/>
    </source>
</evidence>
<protein>
    <recommendedName>
        <fullName evidence="4">Lipoprotein</fullName>
    </recommendedName>
</protein>
<gene>
    <name evidence="2" type="ORF">E0W60_25010</name>
</gene>
<accession>A0A4P7LL51</accession>
<organism evidence="2 3">
    <name type="scientific">Cupriavidus oxalaticus</name>
    <dbReference type="NCBI Taxonomy" id="96344"/>
    <lineage>
        <taxon>Bacteria</taxon>
        <taxon>Pseudomonadati</taxon>
        <taxon>Pseudomonadota</taxon>
        <taxon>Betaproteobacteria</taxon>
        <taxon>Burkholderiales</taxon>
        <taxon>Burkholderiaceae</taxon>
        <taxon>Cupriavidus</taxon>
    </lineage>
</organism>
<evidence type="ECO:0008006" key="4">
    <source>
        <dbReference type="Google" id="ProtNLM"/>
    </source>
</evidence>
<dbReference type="EMBL" id="CP038635">
    <property type="protein sequence ID" value="QBY54283.1"/>
    <property type="molecule type" value="Genomic_DNA"/>
</dbReference>